<dbReference type="EMBL" id="CM047582">
    <property type="protein sequence ID" value="KAI9915104.1"/>
    <property type="molecule type" value="Genomic_DNA"/>
</dbReference>
<accession>A0ACC0W8N5</accession>
<sequence length="160" mass="18689">MRAQKQECGDGMNFHEPDIVLKDNDLMPKIRIDPATAHLIYDQIHKDSDFLCSQGIMDYRLLMGIQSSEYFVVTSQLPRARRDLLFTQPATSQKMSRIFALSSQARAENAVAFNYNYPALIDVIDRGNYYHQRHNTYISNWVQDQRPVFNPDQQQDIRVF</sequence>
<comment type="caution">
    <text evidence="1">The sequence shown here is derived from an EMBL/GenBank/DDBJ whole genome shotgun (WGS) entry which is preliminary data.</text>
</comment>
<name>A0ACC0W8N5_9STRA</name>
<protein>
    <submittedName>
        <fullName evidence="1">Uncharacterized protein</fullName>
    </submittedName>
</protein>
<organism evidence="1 2">
    <name type="scientific">Peronosclerospora sorghi</name>
    <dbReference type="NCBI Taxonomy" id="230839"/>
    <lineage>
        <taxon>Eukaryota</taxon>
        <taxon>Sar</taxon>
        <taxon>Stramenopiles</taxon>
        <taxon>Oomycota</taxon>
        <taxon>Peronosporomycetes</taxon>
        <taxon>Peronosporales</taxon>
        <taxon>Peronosporaceae</taxon>
        <taxon>Peronosclerospora</taxon>
    </lineage>
</organism>
<dbReference type="Proteomes" id="UP001163321">
    <property type="component" value="Chromosome 3"/>
</dbReference>
<reference evidence="1 2" key="1">
    <citation type="journal article" date="2022" name="bioRxiv">
        <title>The genome of the oomycete Peronosclerospora sorghi, a cosmopolitan pathogen of maize and sorghum, is inflated with dispersed pseudogenes.</title>
        <authorList>
            <person name="Fletcher K."/>
            <person name="Martin F."/>
            <person name="Isakeit T."/>
            <person name="Cavanaugh K."/>
            <person name="Magill C."/>
            <person name="Michelmore R."/>
        </authorList>
    </citation>
    <scope>NUCLEOTIDE SEQUENCE [LARGE SCALE GENOMIC DNA]</scope>
    <source>
        <strain evidence="1">P6</strain>
    </source>
</reference>
<gene>
    <name evidence="1" type="ORF">PsorP6_007519</name>
</gene>
<evidence type="ECO:0000313" key="1">
    <source>
        <dbReference type="EMBL" id="KAI9915104.1"/>
    </source>
</evidence>
<evidence type="ECO:0000313" key="2">
    <source>
        <dbReference type="Proteomes" id="UP001163321"/>
    </source>
</evidence>
<proteinExistence type="predicted"/>
<keyword evidence="2" id="KW-1185">Reference proteome</keyword>